<name>A0A0M0L8J2_9BACL</name>
<dbReference type="Pfam" id="PF07690">
    <property type="entry name" value="MFS_1"/>
    <property type="match status" value="1"/>
</dbReference>
<dbReference type="PANTHER" id="PTHR43266:SF9">
    <property type="entry name" value="PERMEASE, MAJOR FACILITATOR SUPERFAMILY-RELATED"/>
    <property type="match status" value="1"/>
</dbReference>
<gene>
    <name evidence="8" type="ORF">AMD00_22335</name>
</gene>
<feature type="transmembrane region" description="Helical" evidence="7">
    <location>
        <begin position="106"/>
        <end position="127"/>
    </location>
</feature>
<dbReference type="PANTHER" id="PTHR43266">
    <property type="entry name" value="MACROLIDE-EFFLUX PROTEIN"/>
    <property type="match status" value="1"/>
</dbReference>
<dbReference type="InterPro" id="IPR036259">
    <property type="entry name" value="MFS_trans_sf"/>
</dbReference>
<evidence type="ECO:0000256" key="1">
    <source>
        <dbReference type="ARBA" id="ARBA00004651"/>
    </source>
</evidence>
<evidence type="ECO:0000256" key="6">
    <source>
        <dbReference type="ARBA" id="ARBA00023136"/>
    </source>
</evidence>
<dbReference type="Proteomes" id="UP000036867">
    <property type="component" value="Unassembled WGS sequence"/>
</dbReference>
<feature type="transmembrane region" description="Helical" evidence="7">
    <location>
        <begin position="387"/>
        <end position="406"/>
    </location>
</feature>
<keyword evidence="9" id="KW-1185">Reference proteome</keyword>
<dbReference type="EMBL" id="LILB01000009">
    <property type="protein sequence ID" value="KOO47400.1"/>
    <property type="molecule type" value="Genomic_DNA"/>
</dbReference>
<feature type="transmembrane region" description="Helical" evidence="7">
    <location>
        <begin position="293"/>
        <end position="313"/>
    </location>
</feature>
<feature type="transmembrane region" description="Helical" evidence="7">
    <location>
        <begin position="174"/>
        <end position="193"/>
    </location>
</feature>
<feature type="transmembrane region" description="Helical" evidence="7">
    <location>
        <begin position="79"/>
        <end position="100"/>
    </location>
</feature>
<proteinExistence type="predicted"/>
<feature type="transmembrane region" description="Helical" evidence="7">
    <location>
        <begin position="359"/>
        <end position="381"/>
    </location>
</feature>
<dbReference type="Gene3D" id="1.20.1250.20">
    <property type="entry name" value="MFS general substrate transporter like domains"/>
    <property type="match status" value="1"/>
</dbReference>
<dbReference type="STRING" id="263475.AMD00_22335"/>
<evidence type="ECO:0000313" key="9">
    <source>
        <dbReference type="Proteomes" id="UP000036867"/>
    </source>
</evidence>
<feature type="transmembrane region" description="Helical" evidence="7">
    <location>
        <begin position="319"/>
        <end position="338"/>
    </location>
</feature>
<dbReference type="PATRIC" id="fig|263475.3.peg.267"/>
<evidence type="ECO:0000256" key="5">
    <source>
        <dbReference type="ARBA" id="ARBA00022989"/>
    </source>
</evidence>
<keyword evidence="6 7" id="KW-0472">Membrane</keyword>
<evidence type="ECO:0000256" key="2">
    <source>
        <dbReference type="ARBA" id="ARBA00022448"/>
    </source>
</evidence>
<evidence type="ECO:0000256" key="3">
    <source>
        <dbReference type="ARBA" id="ARBA00022475"/>
    </source>
</evidence>
<keyword evidence="5 7" id="KW-1133">Transmembrane helix</keyword>
<dbReference type="RefSeq" id="WP_053419201.1">
    <property type="nucleotide sequence ID" value="NZ_LILB01000009.1"/>
</dbReference>
<evidence type="ECO:0000256" key="7">
    <source>
        <dbReference type="SAM" id="Phobius"/>
    </source>
</evidence>
<dbReference type="OrthoDB" id="9775268at2"/>
<dbReference type="CDD" id="cd06173">
    <property type="entry name" value="MFS_MefA_like"/>
    <property type="match status" value="1"/>
</dbReference>
<organism evidence="8 9">
    <name type="scientific">Viridibacillus arvi</name>
    <dbReference type="NCBI Taxonomy" id="263475"/>
    <lineage>
        <taxon>Bacteria</taxon>
        <taxon>Bacillati</taxon>
        <taxon>Bacillota</taxon>
        <taxon>Bacilli</taxon>
        <taxon>Bacillales</taxon>
        <taxon>Caryophanaceae</taxon>
        <taxon>Viridibacillus</taxon>
    </lineage>
</organism>
<evidence type="ECO:0000313" key="8">
    <source>
        <dbReference type="EMBL" id="KOO47400.1"/>
    </source>
</evidence>
<keyword evidence="4 7" id="KW-0812">Transmembrane</keyword>
<accession>A0A0M0L8J2</accession>
<feature type="transmembrane region" description="Helical" evidence="7">
    <location>
        <begin position="263"/>
        <end position="281"/>
    </location>
</feature>
<feature type="transmembrane region" description="Helical" evidence="7">
    <location>
        <begin position="229"/>
        <end position="251"/>
    </location>
</feature>
<comment type="subcellular location">
    <subcellularLocation>
        <location evidence="1">Cell membrane</location>
        <topology evidence="1">Multi-pass membrane protein</topology>
    </subcellularLocation>
</comment>
<dbReference type="InterPro" id="IPR011701">
    <property type="entry name" value="MFS"/>
</dbReference>
<dbReference type="GO" id="GO:0005886">
    <property type="term" value="C:plasma membrane"/>
    <property type="evidence" value="ECO:0007669"/>
    <property type="project" value="UniProtKB-SubCell"/>
</dbReference>
<dbReference type="SUPFAM" id="SSF103473">
    <property type="entry name" value="MFS general substrate transporter"/>
    <property type="match status" value="1"/>
</dbReference>
<comment type="caution">
    <text evidence="8">The sequence shown here is derived from an EMBL/GenBank/DDBJ whole genome shotgun (WGS) entry which is preliminary data.</text>
</comment>
<reference evidence="9" key="1">
    <citation type="submission" date="2015-08" db="EMBL/GenBank/DDBJ databases">
        <title>Fjat-10028 dsm 16317.</title>
        <authorList>
            <person name="Liu B."/>
            <person name="Wang J."/>
            <person name="Zhu Y."/>
            <person name="Liu G."/>
            <person name="Chen Q."/>
            <person name="Chen Z."/>
            <person name="Lan J."/>
            <person name="Che J."/>
            <person name="Ge C."/>
            <person name="Shi H."/>
            <person name="Pan Z."/>
            <person name="Liu X."/>
        </authorList>
    </citation>
    <scope>NUCLEOTIDE SEQUENCE [LARGE SCALE GENOMIC DNA]</scope>
    <source>
        <strain evidence="9">DSM 16317</strain>
    </source>
</reference>
<dbReference type="GeneID" id="301138844"/>
<keyword evidence="2" id="KW-0813">Transport</keyword>
<dbReference type="GO" id="GO:0022857">
    <property type="term" value="F:transmembrane transporter activity"/>
    <property type="evidence" value="ECO:0007669"/>
    <property type="project" value="InterPro"/>
</dbReference>
<dbReference type="AlphaFoldDB" id="A0A0M0L8J2"/>
<protein>
    <submittedName>
        <fullName evidence="8">Permease</fullName>
    </submittedName>
</protein>
<sequence length="434" mass="47922">MDEALKLKKATYHLWTFTISKMISSLGSNVLGFGISLYILAMTGSATSFAVNMICSIIPRTLLAPIAGMMADKYSKKPIILIAQACTVLTMGGLLTYSSIFGMSVTAIYITTAIYSITSTFIGITFSSSIASLVDGERLQKATSFNQASLSVAAIGGPALGGMMYGFVSIEVFLIIHMAAYATAFLLEATMDFKLYSKKEDKSEGDKESFLQSFKEGYRYLKTKRVVSIIIWVALWINFFFAALNVGGTYVLVQLLHVNSRHIGIIEASGAVGMLVASIYFATRKQVKYPLLFSKRSILLMAISLGLMTIPLWIDFPYIGIVIFYITIFISFSVFGVFTNTPIGVMMQTEVEEEYRGRVFGILETMAMAMMPLGTMLFGVLFDKFPAQWILLGSSSFLIVITLYMLRSSVLKVAYPELAKETKSFKLTEKIQQP</sequence>
<keyword evidence="3" id="KW-1003">Cell membrane</keyword>
<evidence type="ECO:0000256" key="4">
    <source>
        <dbReference type="ARBA" id="ARBA00022692"/>
    </source>
</evidence>